<gene>
    <name evidence="3" type="primary">106060158</name>
</gene>
<dbReference type="EnsemblMetazoa" id="BGLB037755-RA">
    <property type="protein sequence ID" value="BGLB037755-PA"/>
    <property type="gene ID" value="BGLB037755"/>
</dbReference>
<feature type="region of interest" description="Disordered" evidence="1">
    <location>
        <begin position="22"/>
        <end position="55"/>
    </location>
</feature>
<sequence length="337" mass="38200">MFMVTLMALRQIQAYEDAMRQQRLSGWTRRTTKSCVKPPSKKKSRKPKETEQNNKLALVANDKTVKTRNKPKSRENKEIALTKSGILKKDKENTFINPKATEKDALMQEAGEVELTVKDQESDAIEADTSAFEYRNDGYIELVLKVMARMCDGQNKHLQDYLREQPDNVKSFDIIAEVTRFLNVVYSNINSKNIDLLIQLFETMNEFTAGNQENRVVIYDNKIIDYINFILRSGEFGDCSTEKTLELRKSISNLVMSLIEENGPGATEVALEVKDTLDKKAVLALMATCYERHQTDKTKIMELKALEEALADPLGSQGKLASTRNLAKGTKLLKGVM</sequence>
<evidence type="ECO:0000256" key="1">
    <source>
        <dbReference type="SAM" id="MobiDB-lite"/>
    </source>
</evidence>
<dbReference type="InterPro" id="IPR016024">
    <property type="entry name" value="ARM-type_fold"/>
</dbReference>
<dbReference type="SUPFAM" id="SSF48371">
    <property type="entry name" value="ARM repeat"/>
    <property type="match status" value="1"/>
</dbReference>
<dbReference type="AlphaFoldDB" id="A0A2C9M2B2"/>
<dbReference type="Pfam" id="PF08454">
    <property type="entry name" value="RIH_assoc"/>
    <property type="match status" value="1"/>
</dbReference>
<proteinExistence type="predicted"/>
<accession>A0A2C9M2B2</accession>
<dbReference type="KEGG" id="bgt:106060158"/>
<evidence type="ECO:0000259" key="2">
    <source>
        <dbReference type="Pfam" id="PF08454"/>
    </source>
</evidence>
<feature type="domain" description="RyR/IP3R Homology associated" evidence="2">
    <location>
        <begin position="139"/>
        <end position="231"/>
    </location>
</feature>
<dbReference type="GO" id="GO:0006816">
    <property type="term" value="P:calcium ion transport"/>
    <property type="evidence" value="ECO:0007669"/>
    <property type="project" value="InterPro"/>
</dbReference>
<evidence type="ECO:0000313" key="4">
    <source>
        <dbReference type="Proteomes" id="UP000076420"/>
    </source>
</evidence>
<protein>
    <recommendedName>
        <fullName evidence="2">RyR/IP3R Homology associated domain-containing protein</fullName>
    </recommendedName>
</protein>
<dbReference type="Proteomes" id="UP000076420">
    <property type="component" value="Unassembled WGS sequence"/>
</dbReference>
<organism evidence="3 4">
    <name type="scientific">Biomphalaria glabrata</name>
    <name type="common">Bloodfluke planorb</name>
    <name type="synonym">Freshwater snail</name>
    <dbReference type="NCBI Taxonomy" id="6526"/>
    <lineage>
        <taxon>Eukaryota</taxon>
        <taxon>Metazoa</taxon>
        <taxon>Spiralia</taxon>
        <taxon>Lophotrochozoa</taxon>
        <taxon>Mollusca</taxon>
        <taxon>Gastropoda</taxon>
        <taxon>Heterobranchia</taxon>
        <taxon>Euthyneura</taxon>
        <taxon>Panpulmonata</taxon>
        <taxon>Hygrophila</taxon>
        <taxon>Lymnaeoidea</taxon>
        <taxon>Planorbidae</taxon>
        <taxon>Biomphalaria</taxon>
    </lineage>
</organism>
<dbReference type="VEuPathDB" id="VectorBase:BGLAX_046559"/>
<reference evidence="3" key="1">
    <citation type="submission" date="2020-05" db="UniProtKB">
        <authorList>
            <consortium name="EnsemblMetazoa"/>
        </authorList>
    </citation>
    <scope>IDENTIFICATION</scope>
    <source>
        <strain evidence="3">BB02</strain>
    </source>
</reference>
<dbReference type="PANTHER" id="PTHR13715:SF99">
    <property type="entry name" value="INOSITOL 1,4,5-TRISPHOSPHATE RECEPTOR-LIKE PROTEIN A"/>
    <property type="match status" value="1"/>
</dbReference>
<dbReference type="PANTHER" id="PTHR13715">
    <property type="entry name" value="RYANODINE RECEPTOR AND IP3 RECEPTOR"/>
    <property type="match status" value="1"/>
</dbReference>
<evidence type="ECO:0000313" key="3">
    <source>
        <dbReference type="EnsemblMetazoa" id="BGLB037755-PA"/>
    </source>
</evidence>
<dbReference type="OrthoDB" id="300855at2759"/>
<name>A0A2C9M2B2_BIOGL</name>
<dbReference type="STRING" id="6526.A0A2C9M2B2"/>
<dbReference type="InterPro" id="IPR015925">
    <property type="entry name" value="Ryanodine_IP3_receptor"/>
</dbReference>
<dbReference type="VEuPathDB" id="VectorBase:BGLB037755"/>
<dbReference type="InterPro" id="IPR013662">
    <property type="entry name" value="RIH_assoc-dom"/>
</dbReference>